<dbReference type="AlphaFoldDB" id="G4M5Y7"/>
<accession>G4M5Y7</accession>
<feature type="chain" id="PRO_5003465085" description="DUF4148 domain-containing protein" evidence="1">
    <location>
        <begin position="24"/>
        <end position="123"/>
    </location>
</feature>
<name>G4M5Y7_9BURK</name>
<dbReference type="BioCyc" id="CBUR1055526:G10QW-1867-MONOMER"/>
<gene>
    <name evidence="2" type="ORF">BKIR_c141_2776</name>
</gene>
<dbReference type="HOGENOM" id="CLU_2300471_0_0_4"/>
<dbReference type="Pfam" id="PF13663">
    <property type="entry name" value="DUF4148"/>
    <property type="match status" value="1"/>
</dbReference>
<evidence type="ECO:0000313" key="2">
    <source>
        <dbReference type="EMBL" id="CCD36564.1"/>
    </source>
</evidence>
<evidence type="ECO:0008006" key="4">
    <source>
        <dbReference type="Google" id="ProtNLM"/>
    </source>
</evidence>
<protein>
    <recommendedName>
        <fullName evidence="4">DUF4148 domain-containing protein</fullName>
    </recommendedName>
</protein>
<organism evidence="2 3">
    <name type="scientific">Candidatus Paraburkholderia kirkii UZHbot1</name>
    <dbReference type="NCBI Taxonomy" id="1055526"/>
    <lineage>
        <taxon>Bacteria</taxon>
        <taxon>Pseudomonadati</taxon>
        <taxon>Pseudomonadota</taxon>
        <taxon>Betaproteobacteria</taxon>
        <taxon>Burkholderiales</taxon>
        <taxon>Burkholderiaceae</taxon>
        <taxon>Paraburkholderia</taxon>
    </lineage>
</organism>
<comment type="caution">
    <text evidence="2">The sequence shown here is derived from an EMBL/GenBank/DDBJ whole genome shotgun (WGS) entry which is preliminary data.</text>
</comment>
<reference evidence="2 3" key="1">
    <citation type="submission" date="2011-09" db="EMBL/GenBank/DDBJ databases">
        <authorList>
            <person name="Carlier A."/>
        </authorList>
    </citation>
    <scope>NUCLEOTIDE SEQUENCE [LARGE SCALE GENOMIC DNA]</scope>
    <source>
        <strain evidence="2 3">UZHbot1</strain>
    </source>
</reference>
<dbReference type="Proteomes" id="UP000003511">
    <property type="component" value="Unassembled WGS sequence"/>
</dbReference>
<proteinExistence type="predicted"/>
<dbReference type="InterPro" id="IPR025421">
    <property type="entry name" value="DUF4148"/>
</dbReference>
<dbReference type="EMBL" id="CAFE01000052">
    <property type="protein sequence ID" value="CCD36564.1"/>
    <property type="molecule type" value="Genomic_DNA"/>
</dbReference>
<evidence type="ECO:0000313" key="3">
    <source>
        <dbReference type="Proteomes" id="UP000003511"/>
    </source>
</evidence>
<reference evidence="2 3" key="2">
    <citation type="submission" date="2011-10" db="EMBL/GenBank/DDBJ databases">
        <title>Draft genome sequence of Candidatus Burkholderia kirkii.</title>
        <authorList>
            <person name="Carlier A.L."/>
            <person name="Eberl L."/>
        </authorList>
    </citation>
    <scope>NUCLEOTIDE SEQUENCE [LARGE SCALE GENOMIC DNA]</scope>
    <source>
        <strain evidence="2 3">UZHbot1</strain>
    </source>
</reference>
<feature type="signal peptide" evidence="1">
    <location>
        <begin position="1"/>
        <end position="23"/>
    </location>
</feature>
<sequence>MKQLITGFSLAAISAVVTTIAFAESGQAIGRTGTYQVSTQAQQSTSDTPKTRAQVRAELAAAYSNGSLPALNRNTYPERGMWGDAIAAQKEQRARDAAQAEARNREIVEYANGSATQNNVTAR</sequence>
<keyword evidence="3" id="KW-1185">Reference proteome</keyword>
<evidence type="ECO:0000256" key="1">
    <source>
        <dbReference type="SAM" id="SignalP"/>
    </source>
</evidence>
<keyword evidence="1" id="KW-0732">Signal</keyword>